<dbReference type="PROSITE" id="PS51257">
    <property type="entry name" value="PROKAR_LIPOPROTEIN"/>
    <property type="match status" value="1"/>
</dbReference>
<proteinExistence type="predicted"/>
<organism evidence="1 2">
    <name type="scientific">Metabacillus sediminis</name>
    <dbReference type="NCBI Taxonomy" id="3117746"/>
    <lineage>
        <taxon>Bacteria</taxon>
        <taxon>Bacillati</taxon>
        <taxon>Bacillota</taxon>
        <taxon>Bacilli</taxon>
        <taxon>Bacillales</taxon>
        <taxon>Bacillaceae</taxon>
        <taxon>Metabacillus</taxon>
    </lineage>
</organism>
<accession>A0ABZ2NKI2</accession>
<evidence type="ECO:0000313" key="2">
    <source>
        <dbReference type="Proteomes" id="UP001377337"/>
    </source>
</evidence>
<gene>
    <name evidence="1" type="ORF">WCV65_03820</name>
</gene>
<reference evidence="1 2" key="1">
    <citation type="submission" date="2024-02" db="EMBL/GenBank/DDBJ databases">
        <title>Seven novel Bacillus-like species.</title>
        <authorList>
            <person name="Liu G."/>
        </authorList>
    </citation>
    <scope>NUCLEOTIDE SEQUENCE [LARGE SCALE GENOMIC DNA]</scope>
    <source>
        <strain evidence="1 2">FJAT-52054</strain>
    </source>
</reference>
<sequence>MNRMKPIYAGLLIALLTVVMSGCMNEGDLKRPLDQYLKESYGIKSEDYHFLTWDNNWFEGIEHQTAIEIEKPYVTTVYISMERDTYKVESERVYPELVKGAFINQHPEVLTLSEKMIDQYGFLKKSPTGYHEMKDNFYYYLNVNVGENIKNKLAEDFKKTQKIQTEQLLPAYMKSSENIDEEPDSIRVNFAFYYNTQNRSDAIPSAENLVKDYEKGGVLPQGLYSIGVKTINSSDGGYSVGVDRRNSTVMFRVDSNGAFQDVRVLLPEI</sequence>
<dbReference type="EMBL" id="CP147407">
    <property type="protein sequence ID" value="WXB97642.1"/>
    <property type="molecule type" value="Genomic_DNA"/>
</dbReference>
<protein>
    <recommendedName>
        <fullName evidence="3">Lipoprotein</fullName>
    </recommendedName>
</protein>
<dbReference type="RefSeq" id="WP_338780221.1">
    <property type="nucleotide sequence ID" value="NZ_CP147407.1"/>
</dbReference>
<keyword evidence="2" id="KW-1185">Reference proteome</keyword>
<name>A0ABZ2NKI2_9BACI</name>
<dbReference type="Proteomes" id="UP001377337">
    <property type="component" value="Chromosome"/>
</dbReference>
<evidence type="ECO:0008006" key="3">
    <source>
        <dbReference type="Google" id="ProtNLM"/>
    </source>
</evidence>
<evidence type="ECO:0000313" key="1">
    <source>
        <dbReference type="EMBL" id="WXB97642.1"/>
    </source>
</evidence>